<protein>
    <submittedName>
        <fullName evidence="1">Glycosyl transferase family 2</fullName>
    </submittedName>
</protein>
<proteinExistence type="predicted"/>
<dbReference type="AlphaFoldDB" id="A0AAE3FTR8"/>
<name>A0AAE3FTR8_9EURY</name>
<organism evidence="1 2">
    <name type="scientific">Natronocalculus amylovorans</name>
    <dbReference type="NCBI Taxonomy" id="2917812"/>
    <lineage>
        <taxon>Archaea</taxon>
        <taxon>Methanobacteriati</taxon>
        <taxon>Methanobacteriota</taxon>
        <taxon>Stenosarchaea group</taxon>
        <taxon>Halobacteria</taxon>
        <taxon>Halobacteriales</taxon>
        <taxon>Haloferacaceae</taxon>
        <taxon>Natronocalculus</taxon>
    </lineage>
</organism>
<gene>
    <name evidence="1" type="ORF">AArcSt2_00665</name>
</gene>
<keyword evidence="2" id="KW-1185">Reference proteome</keyword>
<dbReference type="RefSeq" id="WP_250582238.1">
    <property type="nucleotide sequence ID" value="NZ_JAKRVX010000001.1"/>
</dbReference>
<dbReference type="Gene3D" id="3.90.550.10">
    <property type="entry name" value="Spore Coat Polysaccharide Biosynthesis Protein SpsA, Chain A"/>
    <property type="match status" value="1"/>
</dbReference>
<evidence type="ECO:0000313" key="2">
    <source>
        <dbReference type="Proteomes" id="UP001203207"/>
    </source>
</evidence>
<reference evidence="1" key="2">
    <citation type="submission" date="2022-02" db="EMBL/GenBank/DDBJ databases">
        <authorList>
            <person name="Elcheninov A.G."/>
            <person name="Sorokin D.Y."/>
            <person name="Kublanov I.V."/>
        </authorList>
    </citation>
    <scope>NUCLEOTIDE SEQUENCE</scope>
    <source>
        <strain evidence="1">AArc-St2</strain>
    </source>
</reference>
<dbReference type="SUPFAM" id="SSF53448">
    <property type="entry name" value="Nucleotide-diphospho-sugar transferases"/>
    <property type="match status" value="1"/>
</dbReference>
<sequence>MEYVQEQITTLHGFSTDVPAVRTDSTAVIVPMAAREFRSAAATHVLTELSAVDPERVIVPLRAPADEVDSFEAWFDEFDLSIEMLWCSGPAIAELLSEHGLHGERGKGRDVWLALGTALESEYIVLHDADTITYDRTYVPRLLFPLLNGHTFSKGYYARIEDNQFYGRLFRLFYEPTIRALSDRHTGSILEYLDSFRYALAGEFAGTSDLMRRLRIPRSWGLEVGTLGDAFSLAGFSQTAQVDLGAYEHDHRPVAGETGLSDMSTAVGAALFLSVEEHGITPEYDALREEYRKCATALVRQYGLDAAYNGFTYDQEAETAQVAQYASAITQPTIDTRLPAWANAPIKPKAVTAAAEADRKKAIVAEQ</sequence>
<reference evidence="1" key="1">
    <citation type="journal article" date="2022" name="Syst. Appl. Microbiol.">
        <title>Natronocalculus amylovorans gen. nov., sp. nov., and Natranaeroarchaeum aerophilus sp. nov., dominant culturable amylolytic natronoarchaea from hypersaline soda lakes in southwestern Siberia.</title>
        <authorList>
            <person name="Sorokin D.Y."/>
            <person name="Elcheninov A.G."/>
            <person name="Khizhniak T.V."/>
            <person name="Koenen M."/>
            <person name="Bale N.J."/>
            <person name="Damste J.S.S."/>
            <person name="Kublanov I.V."/>
        </authorList>
    </citation>
    <scope>NUCLEOTIDE SEQUENCE</scope>
    <source>
        <strain evidence="1">AArc-St2</strain>
    </source>
</reference>
<dbReference type="EMBL" id="JAKRVX010000001">
    <property type="protein sequence ID" value="MCL9815447.1"/>
    <property type="molecule type" value="Genomic_DNA"/>
</dbReference>
<dbReference type="InterPro" id="IPR029044">
    <property type="entry name" value="Nucleotide-diphossugar_trans"/>
</dbReference>
<keyword evidence="1" id="KW-0808">Transferase</keyword>
<dbReference type="Proteomes" id="UP001203207">
    <property type="component" value="Unassembled WGS sequence"/>
</dbReference>
<comment type="caution">
    <text evidence="1">The sequence shown here is derived from an EMBL/GenBank/DDBJ whole genome shotgun (WGS) entry which is preliminary data.</text>
</comment>
<dbReference type="GO" id="GO:0016740">
    <property type="term" value="F:transferase activity"/>
    <property type="evidence" value="ECO:0007669"/>
    <property type="project" value="UniProtKB-KW"/>
</dbReference>
<evidence type="ECO:0000313" key="1">
    <source>
        <dbReference type="EMBL" id="MCL9815447.1"/>
    </source>
</evidence>
<accession>A0AAE3FTR8</accession>